<evidence type="ECO:0000256" key="8">
    <source>
        <dbReference type="ARBA" id="ARBA00045912"/>
    </source>
</evidence>
<keyword evidence="7 9" id="KW-0472">Membrane</keyword>
<dbReference type="AlphaFoldDB" id="A0AA39H2K5"/>
<dbReference type="GO" id="GO:0005789">
    <property type="term" value="C:endoplasmic reticulum membrane"/>
    <property type="evidence" value="ECO:0007669"/>
    <property type="project" value="UniProtKB-SubCell"/>
</dbReference>
<keyword evidence="6 9" id="KW-1133">Transmembrane helix</keyword>
<keyword evidence="5" id="KW-0256">Endoplasmic reticulum</keyword>
<evidence type="ECO:0000256" key="1">
    <source>
        <dbReference type="ARBA" id="ARBA00004477"/>
    </source>
</evidence>
<evidence type="ECO:0000313" key="10">
    <source>
        <dbReference type="EMBL" id="KAK0398062.1"/>
    </source>
</evidence>
<comment type="caution">
    <text evidence="9">Lacks conserved residue(s) required for the propagation of feature annotation.</text>
</comment>
<keyword evidence="11" id="KW-1185">Reference proteome</keyword>
<comment type="subcellular location">
    <subcellularLocation>
        <location evidence="1 9">Endoplasmic reticulum membrane</location>
        <topology evidence="1 9">Multi-pass membrane protein</topology>
    </subcellularLocation>
</comment>
<evidence type="ECO:0000256" key="7">
    <source>
        <dbReference type="ARBA" id="ARBA00023136"/>
    </source>
</evidence>
<gene>
    <name evidence="10" type="ORF">QR680_002410</name>
</gene>
<evidence type="ECO:0000313" key="11">
    <source>
        <dbReference type="Proteomes" id="UP001175271"/>
    </source>
</evidence>
<evidence type="ECO:0000256" key="3">
    <source>
        <dbReference type="ARBA" id="ARBA00010288"/>
    </source>
</evidence>
<organism evidence="10 11">
    <name type="scientific">Steinernema hermaphroditum</name>
    <dbReference type="NCBI Taxonomy" id="289476"/>
    <lineage>
        <taxon>Eukaryota</taxon>
        <taxon>Metazoa</taxon>
        <taxon>Ecdysozoa</taxon>
        <taxon>Nematoda</taxon>
        <taxon>Chromadorea</taxon>
        <taxon>Rhabditida</taxon>
        <taxon>Tylenchina</taxon>
        <taxon>Panagrolaimomorpha</taxon>
        <taxon>Strongyloidoidea</taxon>
        <taxon>Steinernematidae</taxon>
        <taxon>Steinernema</taxon>
    </lineage>
</organism>
<proteinExistence type="inferred from homology"/>
<dbReference type="PANTHER" id="PTHR13117">
    <property type="entry name" value="ENDOPLASMIC RETICULUM MULTISPAN TRANSMEMBRANE PROTEIN-RELATED"/>
    <property type="match status" value="1"/>
</dbReference>
<protein>
    <recommendedName>
        <fullName evidence="9">Protein RFT1 homolog</fullName>
    </recommendedName>
</protein>
<dbReference type="EMBL" id="JAUCMV010000005">
    <property type="protein sequence ID" value="KAK0398062.1"/>
    <property type="molecule type" value="Genomic_DNA"/>
</dbReference>
<dbReference type="GO" id="GO:0006488">
    <property type="term" value="P:dolichol-linked oligosaccharide biosynthetic process"/>
    <property type="evidence" value="ECO:0007669"/>
    <property type="project" value="InterPro"/>
</dbReference>
<feature type="transmembrane region" description="Helical" evidence="9">
    <location>
        <begin position="79"/>
        <end position="97"/>
    </location>
</feature>
<reference evidence="10" key="1">
    <citation type="submission" date="2023-06" db="EMBL/GenBank/DDBJ databases">
        <title>Genomic analysis of the entomopathogenic nematode Steinernema hermaphroditum.</title>
        <authorList>
            <person name="Schwarz E.M."/>
            <person name="Heppert J.K."/>
            <person name="Baniya A."/>
            <person name="Schwartz H.T."/>
            <person name="Tan C.-H."/>
            <person name="Antoshechkin I."/>
            <person name="Sternberg P.W."/>
            <person name="Goodrich-Blair H."/>
            <person name="Dillman A.R."/>
        </authorList>
    </citation>
    <scope>NUCLEOTIDE SEQUENCE</scope>
    <source>
        <strain evidence="10">PS9179</strain>
        <tissue evidence="10">Whole animal</tissue>
    </source>
</reference>
<feature type="transmembrane region" description="Helical" evidence="9">
    <location>
        <begin position="37"/>
        <end position="58"/>
    </location>
</feature>
<dbReference type="Proteomes" id="UP001175271">
    <property type="component" value="Unassembled WGS sequence"/>
</dbReference>
<evidence type="ECO:0000256" key="6">
    <source>
        <dbReference type="ARBA" id="ARBA00022989"/>
    </source>
</evidence>
<dbReference type="Pfam" id="PF04506">
    <property type="entry name" value="Rft-1"/>
    <property type="match status" value="2"/>
</dbReference>
<feature type="transmembrane region" description="Helical" evidence="9">
    <location>
        <begin position="414"/>
        <end position="431"/>
    </location>
</feature>
<feature type="transmembrane region" description="Helical" evidence="9">
    <location>
        <begin position="372"/>
        <end position="394"/>
    </location>
</feature>
<name>A0AA39H2K5_9BILA</name>
<feature type="transmembrane region" description="Helical" evidence="9">
    <location>
        <begin position="253"/>
        <end position="273"/>
    </location>
</feature>
<keyword evidence="4 9" id="KW-0812">Transmembrane</keyword>
<comment type="similarity">
    <text evidence="3 9">Belongs to the RFT1 family.</text>
</comment>
<evidence type="ECO:0000256" key="9">
    <source>
        <dbReference type="RuleBase" id="RU365067"/>
    </source>
</evidence>
<feature type="transmembrane region" description="Helical" evidence="9">
    <location>
        <begin position="339"/>
        <end position="360"/>
    </location>
</feature>
<feature type="transmembrane region" description="Helical" evidence="9">
    <location>
        <begin position="285"/>
        <end position="309"/>
    </location>
</feature>
<evidence type="ECO:0000256" key="2">
    <source>
        <dbReference type="ARBA" id="ARBA00004922"/>
    </source>
</evidence>
<accession>A0AA39H2K5</accession>
<comment type="function">
    <text evidence="8 9">Intramembrane glycolipid transporter that operates in the biosynthetic pathway of dolichol-linked oligosaccharides, the glycan precursors employed in protein asparagine (N)-glycosylation. The sequential addition of sugars to dolichol pyrophosphate produces dolichol-linked oligosaccharides containing fourteen sugars, including two GlcNAcs, nine mannoses and three glucoses. Once assembled, the oligosaccharide is transferred from the lipid to nascent proteins by oligosaccharyltransferases. The assembly of dolichol-linked oligosaccharides begins on the cytosolic side of the endoplasmic reticulum membrane and finishes in its lumen. RFT1 could mediate the translocation of the cytosolically oriented intermediate DolPP-GlcNAc2Man5, produced by ALG11, into the ER lumen where dolichol-linked oligosaccharides assembly continues. However, the intramembrane lipid transporter activity could not be confirmed in vitro.</text>
</comment>
<dbReference type="GO" id="GO:0034203">
    <property type="term" value="P:glycolipid translocation"/>
    <property type="evidence" value="ECO:0007669"/>
    <property type="project" value="TreeGrafter"/>
</dbReference>
<comment type="caution">
    <text evidence="10">The sequence shown here is derived from an EMBL/GenBank/DDBJ whole genome shotgun (WGS) entry which is preliminary data.</text>
</comment>
<dbReference type="InterPro" id="IPR007594">
    <property type="entry name" value="RFT1"/>
</dbReference>
<evidence type="ECO:0000256" key="5">
    <source>
        <dbReference type="ARBA" id="ARBA00022824"/>
    </source>
</evidence>
<sequence length="449" mass="49693">MATPSLLNFFLVNLTGQLISRVCSFVINLYLLRNVDAALLGLVNVRLTLLYTSILFLVREPLRKACLSVQTNSATYVNHLWLAPVICFCFLLTLFTPLSSFCLAQVLSSTAYLGVHLYHYYKLSLSTDFTSAPLGIVNFRGYFPSSHHGLDRTILKQIGSFLVHSVFKQLLTDGSAFVMTFTNTIGLANQAVYDAIEKLGSLIARIVLAPLEESSYLYFSSQFERDVAIGDQPRLKVEEGVSTLKNLLRGTTLLSSVIIVFGIAYSQLAVGLYGGELLSSNQGGALLSCYLGYLFVMTINGITECFATATMSNTDIFAHIGFLFVCAFLYLGLNIGCSFYFAAFGFILANALNMAVRILYSWQHIQRYLRRWTPSFFELLPSVSTILLLVFSLFVTNLSNLIFGSTAGIVHNGAHIAIGGVMFLVVVLNIYKSELLLQQFVSRSIQHQD</sequence>
<evidence type="ECO:0000256" key="4">
    <source>
        <dbReference type="ARBA" id="ARBA00022692"/>
    </source>
</evidence>
<feature type="transmembrane region" description="Helical" evidence="9">
    <location>
        <begin position="7"/>
        <end position="31"/>
    </location>
</feature>
<comment type="pathway">
    <text evidence="2">Protein modification; protein glycosylation.</text>
</comment>
<dbReference type="PANTHER" id="PTHR13117:SF5">
    <property type="entry name" value="PROTEIN RFT1 HOMOLOG"/>
    <property type="match status" value="1"/>
</dbReference>
<feature type="transmembrane region" description="Helical" evidence="9">
    <location>
        <begin position="316"/>
        <end position="333"/>
    </location>
</feature>